<keyword evidence="10" id="KW-1185">Reference proteome</keyword>
<evidence type="ECO:0000256" key="2">
    <source>
        <dbReference type="ARBA" id="ARBA00022448"/>
    </source>
</evidence>
<feature type="domain" description="ABC transmembrane type-1" evidence="8">
    <location>
        <begin position="95"/>
        <end position="303"/>
    </location>
</feature>
<dbReference type="PROSITE" id="PS50928">
    <property type="entry name" value="ABC_TM1"/>
    <property type="match status" value="1"/>
</dbReference>
<keyword evidence="4 7" id="KW-0812">Transmembrane</keyword>
<dbReference type="GO" id="GO:0055085">
    <property type="term" value="P:transmembrane transport"/>
    <property type="evidence" value="ECO:0007669"/>
    <property type="project" value="InterPro"/>
</dbReference>
<evidence type="ECO:0000256" key="5">
    <source>
        <dbReference type="ARBA" id="ARBA00022989"/>
    </source>
</evidence>
<keyword evidence="2 7" id="KW-0813">Transport</keyword>
<dbReference type="InterPro" id="IPR035906">
    <property type="entry name" value="MetI-like_sf"/>
</dbReference>
<name>A0A840VR38_9PROT</name>
<dbReference type="PANTHER" id="PTHR43163:SF9">
    <property type="entry name" value="ABC TRANSPORTER PERMEASE PROTEIN"/>
    <property type="match status" value="1"/>
</dbReference>
<dbReference type="Gene3D" id="1.10.3720.10">
    <property type="entry name" value="MetI-like"/>
    <property type="match status" value="1"/>
</dbReference>
<evidence type="ECO:0000256" key="1">
    <source>
        <dbReference type="ARBA" id="ARBA00004651"/>
    </source>
</evidence>
<dbReference type="InterPro" id="IPR045621">
    <property type="entry name" value="BPD_transp_1_N"/>
</dbReference>
<evidence type="ECO:0000256" key="4">
    <source>
        <dbReference type="ARBA" id="ARBA00022692"/>
    </source>
</evidence>
<dbReference type="InterPro" id="IPR000515">
    <property type="entry name" value="MetI-like"/>
</dbReference>
<dbReference type="AlphaFoldDB" id="A0A840VR38"/>
<proteinExistence type="inferred from homology"/>
<comment type="similarity">
    <text evidence="7">Belongs to the binding-protein-dependent transport system permease family.</text>
</comment>
<dbReference type="PANTHER" id="PTHR43163">
    <property type="entry name" value="DIPEPTIDE TRANSPORT SYSTEM PERMEASE PROTEIN DPPB-RELATED"/>
    <property type="match status" value="1"/>
</dbReference>
<protein>
    <submittedName>
        <fullName evidence="9">Peptide/nickel transport system permease protein</fullName>
    </submittedName>
</protein>
<evidence type="ECO:0000313" key="10">
    <source>
        <dbReference type="Proteomes" id="UP000553706"/>
    </source>
</evidence>
<dbReference type="EMBL" id="JACHFJ010000010">
    <property type="protein sequence ID" value="MBB5373840.1"/>
    <property type="molecule type" value="Genomic_DNA"/>
</dbReference>
<dbReference type="Pfam" id="PF00528">
    <property type="entry name" value="BPD_transp_1"/>
    <property type="match status" value="1"/>
</dbReference>
<feature type="transmembrane region" description="Helical" evidence="7">
    <location>
        <begin position="242"/>
        <end position="264"/>
    </location>
</feature>
<dbReference type="SUPFAM" id="SSF161098">
    <property type="entry name" value="MetI-like"/>
    <property type="match status" value="1"/>
</dbReference>
<keyword evidence="6 7" id="KW-0472">Membrane</keyword>
<sequence>MMGMVLRRAASSCLSVFILVTLVFFMAHLTPGGPAYSILGQKATLASVAQVNARLGLDQPLLKQYGIWWWHLAQGQLGYSYLLNRPVSALLWGYERNTLIFYSIAIFLSTVLAILLGLIQGVYFNRWQAKLIGAFQLGFYAAPPFFVAAMLVLWFSVQAGWLPASGITNLRAEHPSLGAYAAHLVLPVITVTLLTVSPLSRYFGEAVHEELGKDYVRTAQAKGVGFTRILLAHVLRNALRPLVTMLGLSFPYIFTGGVIVESVFNYPGLGWLMWRSALSQDYPVLIAIVLVIGLLTVIGNLLADIVNGLLDPRASYE</sequence>
<organism evidence="9 10">
    <name type="scientific">Acidocella aromatica</name>
    <dbReference type="NCBI Taxonomy" id="1303579"/>
    <lineage>
        <taxon>Bacteria</taxon>
        <taxon>Pseudomonadati</taxon>
        <taxon>Pseudomonadota</taxon>
        <taxon>Alphaproteobacteria</taxon>
        <taxon>Acetobacterales</taxon>
        <taxon>Acidocellaceae</taxon>
        <taxon>Acidocella</taxon>
    </lineage>
</organism>
<feature type="transmembrane region" description="Helical" evidence="7">
    <location>
        <begin position="137"/>
        <end position="157"/>
    </location>
</feature>
<feature type="transmembrane region" description="Helical" evidence="7">
    <location>
        <begin position="284"/>
        <end position="303"/>
    </location>
</feature>
<feature type="transmembrane region" description="Helical" evidence="7">
    <location>
        <begin position="177"/>
        <end position="196"/>
    </location>
</feature>
<evidence type="ECO:0000256" key="6">
    <source>
        <dbReference type="ARBA" id="ARBA00023136"/>
    </source>
</evidence>
<evidence type="ECO:0000313" key="9">
    <source>
        <dbReference type="EMBL" id="MBB5373840.1"/>
    </source>
</evidence>
<dbReference type="RefSeq" id="WP_246344180.1">
    <property type="nucleotide sequence ID" value="NZ_JACHFJ010000010.1"/>
</dbReference>
<dbReference type="CDD" id="cd06261">
    <property type="entry name" value="TM_PBP2"/>
    <property type="match status" value="1"/>
</dbReference>
<keyword evidence="3" id="KW-1003">Cell membrane</keyword>
<dbReference type="Proteomes" id="UP000553706">
    <property type="component" value="Unassembled WGS sequence"/>
</dbReference>
<evidence type="ECO:0000259" key="8">
    <source>
        <dbReference type="PROSITE" id="PS50928"/>
    </source>
</evidence>
<dbReference type="GO" id="GO:0005886">
    <property type="term" value="C:plasma membrane"/>
    <property type="evidence" value="ECO:0007669"/>
    <property type="project" value="UniProtKB-SubCell"/>
</dbReference>
<evidence type="ECO:0000256" key="7">
    <source>
        <dbReference type="RuleBase" id="RU363032"/>
    </source>
</evidence>
<comment type="subcellular location">
    <subcellularLocation>
        <location evidence="1 7">Cell membrane</location>
        <topology evidence="1 7">Multi-pass membrane protein</topology>
    </subcellularLocation>
</comment>
<feature type="transmembrane region" description="Helical" evidence="7">
    <location>
        <begin position="99"/>
        <end position="125"/>
    </location>
</feature>
<comment type="caution">
    <text evidence="9">The sequence shown here is derived from an EMBL/GenBank/DDBJ whole genome shotgun (WGS) entry which is preliminary data.</text>
</comment>
<reference evidence="9 10" key="1">
    <citation type="submission" date="2020-08" db="EMBL/GenBank/DDBJ databases">
        <title>Genomic Encyclopedia of Type Strains, Phase IV (KMG-IV): sequencing the most valuable type-strain genomes for metagenomic binning, comparative biology and taxonomic classification.</title>
        <authorList>
            <person name="Goeker M."/>
        </authorList>
    </citation>
    <scope>NUCLEOTIDE SEQUENCE [LARGE SCALE GENOMIC DNA]</scope>
    <source>
        <strain evidence="9 10">DSM 27026</strain>
    </source>
</reference>
<keyword evidence="5 7" id="KW-1133">Transmembrane helix</keyword>
<gene>
    <name evidence="9" type="ORF">HNP71_002107</name>
</gene>
<evidence type="ECO:0000256" key="3">
    <source>
        <dbReference type="ARBA" id="ARBA00022475"/>
    </source>
</evidence>
<accession>A0A840VR38</accession>
<dbReference type="Pfam" id="PF19300">
    <property type="entry name" value="BPD_transp_1_N"/>
    <property type="match status" value="1"/>
</dbReference>